<sequence>MKILFLYTELAGYVMSCFRALADKNTQVHVVRWPVNKEAPFEFDIPEGVTIYDRPNYTDEQLLDLVIGINPDKIIVSGWVDKGYLKVAKHFFNQVPTVLTLDNQWNGSFRQQVARLISPFYLKKHFSHAWVPGEPQAVYARKLGFGAKIQTGFYSADTASFSKVYEKKAAQTTVPQRLLYVGRYITAKGLDLLFDAFIEIQSETPSPWELWCLGAGEQYDQRPSHPQIKHHGFVQPTDMPQYLNETGVFVLPSRFEPWGVVVHEMAVAGFPMVCSSAIGATSTFLHHGENGFIFKNESKEALKTALKKVMNMDQATLKNMSLRSHELGMKHTPDIWAQIVI</sequence>
<protein>
    <submittedName>
        <fullName evidence="1">Glycosyltransferase involved in cell wall bisynthesis</fullName>
    </submittedName>
</protein>
<proteinExistence type="predicted"/>
<evidence type="ECO:0000313" key="2">
    <source>
        <dbReference type="Proteomes" id="UP000319040"/>
    </source>
</evidence>
<dbReference type="AlphaFoldDB" id="A0A521AKG4"/>
<dbReference type="OrthoDB" id="9790710at2"/>
<dbReference type="Pfam" id="PF13692">
    <property type="entry name" value="Glyco_trans_1_4"/>
    <property type="match status" value="1"/>
</dbReference>
<dbReference type="Gene3D" id="3.40.50.2000">
    <property type="entry name" value="Glycogen Phosphorylase B"/>
    <property type="match status" value="2"/>
</dbReference>
<organism evidence="1 2">
    <name type="scientific">Saccharicrinis carchari</name>
    <dbReference type="NCBI Taxonomy" id="1168039"/>
    <lineage>
        <taxon>Bacteria</taxon>
        <taxon>Pseudomonadati</taxon>
        <taxon>Bacteroidota</taxon>
        <taxon>Bacteroidia</taxon>
        <taxon>Marinilabiliales</taxon>
        <taxon>Marinilabiliaceae</taxon>
        <taxon>Saccharicrinis</taxon>
    </lineage>
</organism>
<gene>
    <name evidence="1" type="ORF">SAMN06265379_101203</name>
</gene>
<dbReference type="GO" id="GO:0016740">
    <property type="term" value="F:transferase activity"/>
    <property type="evidence" value="ECO:0007669"/>
    <property type="project" value="UniProtKB-KW"/>
</dbReference>
<dbReference type="EMBL" id="FXTB01000001">
    <property type="protein sequence ID" value="SMO35261.1"/>
    <property type="molecule type" value="Genomic_DNA"/>
</dbReference>
<accession>A0A521AKG4</accession>
<dbReference type="PANTHER" id="PTHR12526">
    <property type="entry name" value="GLYCOSYLTRANSFERASE"/>
    <property type="match status" value="1"/>
</dbReference>
<dbReference type="CDD" id="cd03801">
    <property type="entry name" value="GT4_PimA-like"/>
    <property type="match status" value="1"/>
</dbReference>
<dbReference type="PANTHER" id="PTHR12526:SF630">
    <property type="entry name" value="GLYCOSYLTRANSFERASE"/>
    <property type="match status" value="1"/>
</dbReference>
<keyword evidence="2" id="KW-1185">Reference proteome</keyword>
<name>A0A521AKG4_SACCC</name>
<dbReference type="SUPFAM" id="SSF53756">
    <property type="entry name" value="UDP-Glycosyltransferase/glycogen phosphorylase"/>
    <property type="match status" value="1"/>
</dbReference>
<keyword evidence="1" id="KW-0808">Transferase</keyword>
<dbReference type="RefSeq" id="WP_142531612.1">
    <property type="nucleotide sequence ID" value="NZ_FXTB01000001.1"/>
</dbReference>
<reference evidence="1 2" key="1">
    <citation type="submission" date="2017-05" db="EMBL/GenBank/DDBJ databases">
        <authorList>
            <person name="Varghese N."/>
            <person name="Submissions S."/>
        </authorList>
    </citation>
    <scope>NUCLEOTIDE SEQUENCE [LARGE SCALE GENOMIC DNA]</scope>
    <source>
        <strain evidence="1 2">DSM 27040</strain>
    </source>
</reference>
<evidence type="ECO:0000313" key="1">
    <source>
        <dbReference type="EMBL" id="SMO35261.1"/>
    </source>
</evidence>
<dbReference type="Proteomes" id="UP000319040">
    <property type="component" value="Unassembled WGS sequence"/>
</dbReference>